<dbReference type="EC" id="1.16.3.4" evidence="4"/>
<evidence type="ECO:0000256" key="5">
    <source>
        <dbReference type="ARBA" id="ARBA00041027"/>
    </source>
</evidence>
<dbReference type="CDD" id="cd13852">
    <property type="entry name" value="CuRO_1_McoP_like"/>
    <property type="match status" value="1"/>
</dbReference>
<evidence type="ECO:0000256" key="6">
    <source>
        <dbReference type="ARBA" id="ARBA00042896"/>
    </source>
</evidence>
<evidence type="ECO:0000259" key="10">
    <source>
        <dbReference type="Pfam" id="PF07731"/>
    </source>
</evidence>
<proteinExistence type="predicted"/>
<dbReference type="SUPFAM" id="SSF49503">
    <property type="entry name" value="Cupredoxins"/>
    <property type="match status" value="2"/>
</dbReference>
<sequence>MSNNINYSRRQFLQHSMLGTAAAAFPGLLLAADSGKITRTATPGFTADVEIEFVAQAAQVNIFSSGPATQVQKFIAALRKGPSNTLTQLPGNYLGPILTFQQGQKVRVFFNNKLKEPSIIHWHGLHVPQHSDGHPMYSINTGEQFVYEFEVLNRAGTSFYHSHSHDLTAEQVYRGLAGLIVVNDSDEAKLELPGGEYDLPFVIQDRSFDSQNQLQYLHAMPERIMGFLGSDILVNGKPNAEFAVKSRAYRFRAANGSNSRIYKLGWEDGTPLTAIGTDAGLLAKPETRPYIMLAPGERVDLWLDFSGRKVGSQLMLYSLPFSGVMPGMYDRMHGDGRGMGMMHNRLPQGGKFPIAVFKISEKVSESPKLPEKLVPFLQLTERDVDNAANPLPIAISMQHMKPLLNGKSFAMDRVMDFEKVALGSIKKIKIFHDRDSAGQHAGGMGMMGGMQHGNNEHDGESGDHKMGGMGMGGMGGGMMMEMAHPIHLHGQQYQILSRSTAKVKPKDYATVKDGFIDSGWKDTVLVMPGETVEIVKPFQDYKGLFLYHCHNLEHEDLGMMRQFYIG</sequence>
<dbReference type="PROSITE" id="PS00080">
    <property type="entry name" value="MULTICOPPER_OXIDASE2"/>
    <property type="match status" value="1"/>
</dbReference>
<protein>
    <recommendedName>
        <fullName evidence="5">Multicopper oxidase CueO</fullName>
        <ecNumber evidence="4">1.16.3.4</ecNumber>
    </recommendedName>
    <alternativeName>
        <fullName evidence="6">Copper efflux oxidase</fullName>
    </alternativeName>
    <alternativeName>
        <fullName evidence="7">Cuprous oxidase</fullName>
    </alternativeName>
</protein>
<evidence type="ECO:0000256" key="4">
    <source>
        <dbReference type="ARBA" id="ARBA00038978"/>
    </source>
</evidence>
<keyword evidence="3" id="KW-0560">Oxidoreductase</keyword>
<feature type="signal peptide" evidence="9">
    <location>
        <begin position="1"/>
        <end position="31"/>
    </location>
</feature>
<evidence type="ECO:0000256" key="2">
    <source>
        <dbReference type="ARBA" id="ARBA00022723"/>
    </source>
</evidence>
<evidence type="ECO:0000256" key="3">
    <source>
        <dbReference type="ARBA" id="ARBA00023002"/>
    </source>
</evidence>
<comment type="subunit">
    <text evidence="1">Monomer.</text>
</comment>
<dbReference type="InterPro" id="IPR045087">
    <property type="entry name" value="Cu-oxidase_fam"/>
</dbReference>
<organism evidence="12 13">
    <name type="scientific">Methylomonas albis</name>
    <dbReference type="NCBI Taxonomy" id="1854563"/>
    <lineage>
        <taxon>Bacteria</taxon>
        <taxon>Pseudomonadati</taxon>
        <taxon>Pseudomonadota</taxon>
        <taxon>Gammaproteobacteria</taxon>
        <taxon>Methylococcales</taxon>
        <taxon>Methylococcaceae</taxon>
        <taxon>Methylomonas</taxon>
    </lineage>
</organism>
<comment type="catalytic activity">
    <reaction evidence="8">
        <text>4 Cu(+) + O2 + 4 H(+) = 4 Cu(2+) + 2 H2O</text>
        <dbReference type="Rhea" id="RHEA:30083"/>
        <dbReference type="ChEBI" id="CHEBI:15377"/>
        <dbReference type="ChEBI" id="CHEBI:15378"/>
        <dbReference type="ChEBI" id="CHEBI:15379"/>
        <dbReference type="ChEBI" id="CHEBI:29036"/>
        <dbReference type="ChEBI" id="CHEBI:49552"/>
        <dbReference type="EC" id="1.16.3.4"/>
    </reaction>
    <physiologicalReaction direction="left-to-right" evidence="8">
        <dbReference type="Rhea" id="RHEA:30084"/>
    </physiologicalReaction>
</comment>
<dbReference type="InterPro" id="IPR011706">
    <property type="entry name" value="Cu-oxidase_C"/>
</dbReference>
<dbReference type="PANTHER" id="PTHR48267">
    <property type="entry name" value="CUPREDOXIN SUPERFAMILY PROTEIN"/>
    <property type="match status" value="1"/>
</dbReference>
<dbReference type="InterPro" id="IPR006311">
    <property type="entry name" value="TAT_signal"/>
</dbReference>
<feature type="chain" id="PRO_5046029801" description="Multicopper oxidase CueO" evidence="9">
    <location>
        <begin position="32"/>
        <end position="566"/>
    </location>
</feature>
<dbReference type="PANTHER" id="PTHR48267:SF1">
    <property type="entry name" value="BILIRUBIN OXIDASE"/>
    <property type="match status" value="1"/>
</dbReference>
<dbReference type="EMBL" id="JACXSS010000001">
    <property type="protein sequence ID" value="MBD9358491.1"/>
    <property type="molecule type" value="Genomic_DNA"/>
</dbReference>
<reference evidence="12 13" key="1">
    <citation type="submission" date="2020-09" db="EMBL/GenBank/DDBJ databases">
        <title>Methylomonas albis sp. nov. and Methylomonas fluvii sp. nov.: Two cold-adapted methanotrophs from the River Elbe and an amended description of Methylovulum psychrotolerans strain Eb1.</title>
        <authorList>
            <person name="Bussmann I.K."/>
            <person name="Klings K.-W."/>
            <person name="Warnstedt J."/>
            <person name="Hoppert M."/>
            <person name="Saborowski A."/>
            <person name="Horn F."/>
            <person name="Liebner S."/>
        </authorList>
    </citation>
    <scope>NUCLEOTIDE SEQUENCE [LARGE SCALE GENOMIC DNA]</scope>
    <source>
        <strain evidence="12 13">EbA</strain>
    </source>
</reference>
<dbReference type="PROSITE" id="PS51318">
    <property type="entry name" value="TAT"/>
    <property type="match status" value="1"/>
</dbReference>
<dbReference type="Proteomes" id="UP000652176">
    <property type="component" value="Unassembled WGS sequence"/>
</dbReference>
<dbReference type="CDD" id="cd13879">
    <property type="entry name" value="CuRO_2_McoP_like"/>
    <property type="match status" value="1"/>
</dbReference>
<evidence type="ECO:0000256" key="9">
    <source>
        <dbReference type="SAM" id="SignalP"/>
    </source>
</evidence>
<dbReference type="InterPro" id="IPR002355">
    <property type="entry name" value="Cu_oxidase_Cu_BS"/>
</dbReference>
<evidence type="ECO:0000256" key="1">
    <source>
        <dbReference type="ARBA" id="ARBA00011245"/>
    </source>
</evidence>
<feature type="domain" description="Plastocyanin-like" evidence="11">
    <location>
        <begin position="77"/>
        <end position="185"/>
    </location>
</feature>
<dbReference type="Pfam" id="PF07732">
    <property type="entry name" value="Cu-oxidase_3"/>
    <property type="match status" value="1"/>
</dbReference>
<evidence type="ECO:0000256" key="7">
    <source>
        <dbReference type="ARBA" id="ARBA00043090"/>
    </source>
</evidence>
<dbReference type="InterPro" id="IPR011707">
    <property type="entry name" value="Cu-oxidase-like_N"/>
</dbReference>
<evidence type="ECO:0000313" key="13">
    <source>
        <dbReference type="Proteomes" id="UP000652176"/>
    </source>
</evidence>
<name>A0ABR9D6Q6_9GAMM</name>
<dbReference type="Gene3D" id="2.60.40.420">
    <property type="entry name" value="Cupredoxins - blue copper proteins"/>
    <property type="match status" value="3"/>
</dbReference>
<gene>
    <name evidence="12" type="ORF">IE877_21875</name>
</gene>
<evidence type="ECO:0000259" key="11">
    <source>
        <dbReference type="Pfam" id="PF07732"/>
    </source>
</evidence>
<evidence type="ECO:0000313" key="12">
    <source>
        <dbReference type="EMBL" id="MBD9358491.1"/>
    </source>
</evidence>
<accession>A0ABR9D6Q6</accession>
<comment type="caution">
    <text evidence="12">The sequence shown here is derived from an EMBL/GenBank/DDBJ whole genome shotgun (WGS) entry which is preliminary data.</text>
</comment>
<dbReference type="InterPro" id="IPR008972">
    <property type="entry name" value="Cupredoxin"/>
</dbReference>
<dbReference type="Pfam" id="PF07731">
    <property type="entry name" value="Cu-oxidase_2"/>
    <property type="match status" value="1"/>
</dbReference>
<feature type="domain" description="Plastocyanin-like" evidence="10">
    <location>
        <begin position="480"/>
        <end position="565"/>
    </location>
</feature>
<dbReference type="RefSeq" id="WP_192376723.1">
    <property type="nucleotide sequence ID" value="NZ_CAJHIV010000001.1"/>
</dbReference>
<keyword evidence="2" id="KW-0479">Metal-binding</keyword>
<evidence type="ECO:0000256" key="8">
    <source>
        <dbReference type="ARBA" id="ARBA00048092"/>
    </source>
</evidence>
<keyword evidence="9" id="KW-0732">Signal</keyword>
<keyword evidence="13" id="KW-1185">Reference proteome</keyword>